<accession>A0A1L9BC38</accession>
<evidence type="ECO:0008006" key="4">
    <source>
        <dbReference type="Google" id="ProtNLM"/>
    </source>
</evidence>
<dbReference type="EMBL" id="MPIN01000003">
    <property type="protein sequence ID" value="OJH39809.1"/>
    <property type="molecule type" value="Genomic_DNA"/>
</dbReference>
<feature type="chain" id="PRO_5012318353" description="Secreted protein" evidence="1">
    <location>
        <begin position="17"/>
        <end position="256"/>
    </location>
</feature>
<evidence type="ECO:0000313" key="2">
    <source>
        <dbReference type="EMBL" id="OJH39809.1"/>
    </source>
</evidence>
<comment type="caution">
    <text evidence="2">The sequence shown here is derived from an EMBL/GenBank/DDBJ whole genome shotgun (WGS) entry which is preliminary data.</text>
</comment>
<keyword evidence="3" id="KW-1185">Reference proteome</keyword>
<dbReference type="AlphaFoldDB" id="A0A1L9BC38"/>
<organism evidence="2 3">
    <name type="scientific">Cystobacter ferrugineus</name>
    <dbReference type="NCBI Taxonomy" id="83449"/>
    <lineage>
        <taxon>Bacteria</taxon>
        <taxon>Pseudomonadati</taxon>
        <taxon>Myxococcota</taxon>
        <taxon>Myxococcia</taxon>
        <taxon>Myxococcales</taxon>
        <taxon>Cystobacterineae</taxon>
        <taxon>Archangiaceae</taxon>
        <taxon>Cystobacter</taxon>
    </lineage>
</organism>
<dbReference type="STRING" id="83449.BON30_11975"/>
<reference evidence="2 3" key="2">
    <citation type="submission" date="2016-12" db="EMBL/GenBank/DDBJ databases">
        <title>Draft Genome Sequence of Cystobacter ferrugineus Strain Cbfe23.</title>
        <authorList>
            <person name="Akbar S."/>
            <person name="Dowd S.E."/>
            <person name="Stevens D.C."/>
        </authorList>
    </citation>
    <scope>NUCLEOTIDE SEQUENCE [LARGE SCALE GENOMIC DNA]</scope>
    <source>
        <strain evidence="2 3">Cbfe23</strain>
    </source>
</reference>
<protein>
    <recommendedName>
        <fullName evidence="4">Secreted protein</fullName>
    </recommendedName>
</protein>
<reference evidence="3" key="1">
    <citation type="submission" date="2016-11" db="EMBL/GenBank/DDBJ databases">
        <authorList>
            <person name="Shukria A."/>
            <person name="Stevens D.C."/>
        </authorList>
    </citation>
    <scope>NUCLEOTIDE SEQUENCE [LARGE SCALE GENOMIC DNA]</scope>
    <source>
        <strain evidence="3">Cbfe23</strain>
    </source>
</reference>
<evidence type="ECO:0000256" key="1">
    <source>
        <dbReference type="SAM" id="SignalP"/>
    </source>
</evidence>
<dbReference type="Proteomes" id="UP000182229">
    <property type="component" value="Unassembled WGS sequence"/>
</dbReference>
<name>A0A1L9BC38_9BACT</name>
<feature type="non-terminal residue" evidence="2">
    <location>
        <position position="256"/>
    </location>
</feature>
<sequence>MLLLALVVLAGCAASAPLGGPALRQRTGGWRISPPSVLAEGTGGSGASLGEALACGEQAVPPGWPDLASGDAEALLAPFLRCASPGDYVALQERVDMPRLVEALDGWSAVRLGALGPVRADAADILTRKRAAFLLEVTERYGHYHAEVFALFVLHTAHDDEVGALLRLLARDKQLGQTLGLMPTVREELELRGLPLSAHPERAERPRDVLRGLGRAARDALATSPTSDGGRYSELSARWKQLPAPYQEAAHEVERA</sequence>
<keyword evidence="1" id="KW-0732">Signal</keyword>
<feature type="signal peptide" evidence="1">
    <location>
        <begin position="1"/>
        <end position="16"/>
    </location>
</feature>
<proteinExistence type="predicted"/>
<evidence type="ECO:0000313" key="3">
    <source>
        <dbReference type="Proteomes" id="UP000182229"/>
    </source>
</evidence>
<gene>
    <name evidence="2" type="ORF">BON30_11975</name>
</gene>